<sequence>MSFLHGYGESMSNLANSTISLLISVLYEKKPRPNAGWGGITGRATLQLYEGIPSYVLETKTVDKNDSSPSLGPDNSLSHKDSPAFFTDPIVHDSKYIIRLSGKLPLPSDFVPLKIVPLLHIWNSAVIFTSEEALFIKSIQVSCGDVNMYKVPFLGAVYPQRFPLKKNNNSFDFNSNQSEILKNKNPDSTRPLQLISNPKRWWESSTMMSKLALEEDLKLKKISTKLKSSNQSNETSEGVNLQSSNSPVDLEIDLEPSYINVGVISGWSHSQSMLKSYRSETCLPKDSFENFYVSTGSGYLLLAEVSTKPSISFYVVKFNNKNESSNHDYIGESFEMSSENLSDSSRNKTTSFSNVIVVLDNCFKLKNHDSPPIYNSRPKESISHPSKNEKILNNRNQDFYISDLNYDSIISSNPENLLFFELLFIGGDSCDNSLVCVSSERSNYQFKSRLFGSELCLNKRDEHPNISPSNSKVSTKDRLFSTEKRKSHTFVSNYPTKNNFYPLNSSSPSKNKSGKSNQLDIINNPKPCIIVNSWIHLSGEEIFSVKPAYENQNSRYFSAGNISHYSDSSVRSSVINVTNQFTPLLDWDVIPLEISKTKHQIPISQETHFSHENFCGSGPSKKYKNKKFLSIGISAKYDSFSTVVKAKNSQIILGATNRVVQKNSTSDEITDNPKLFSKTNLSIKKKDRYFDLNGSNSLRKLQYGHSVKFLKTFDTSNSLNLLSLNSKKSLSYVHKNKSRSRYNSKINSKLVPNRIFTLYYPGFENSKLSAISELKDQKEYNIMETDYHPFSTTKPNPLFIISYPGCSTFTFKDDSNSFESLSTRSIPHFSPISKDLDNKLSPINELLLSGEIIYASYWNPSILNVEKVLNPHSDSYRTDDHYKCSTSDYTSQKCLWIVVFKNKWVLISIYNIGVLPNGNPNLVYNIENSWNLRKYSFVQAPQYKITDSLVDIEGCPKCSHEIEGKLKNITSGAISCASSFNFKLLGDRIRKPLLKPHLKDLQTPNMFLSIAINGIYSSKNTQASKKININTPSSHKVLDSNEIYETAIHNHSQSDIQDQSKVSCLLYFFIDIAEEKELHDDHHHKHNNKHFRLKNKSPTDSGFKRISIESSVLSCEIQRGPISCISTILSTSSVHYSKILNCTGFIDGTFNIKNIIIKISGRHIPFPSNNPPDSSDKTRNSHKKFDSDIIFDLNNFDIHVATQSIATLDLDSPLESCIKTNSVTPPGTLFNCHKPYAKIGFPRLRNGGFISFNLQNFDRYTLEGSFPIQEYIIWPSQSQLINLGDLPVELSYIPSDSFGISHPSKILAISDTSYLISIDRFGIPSFGRLLIPKLEYDNSINHNFDINSNNPQNPLDGSHLWKSKKDVDKLDLSLKPTKRIFKIAPIFIPPIQSHDIINHPEFVVILNSGELAIVNITISPSTLVTSIEPDSFVSRQVIYDTENSCIVSVGVDLSSTQPTSLIKLMNPINGRTIDQIELLSNETVTSICFWEIENPMDHSESKSNSSSTDNIDVMSNKNYRYLLIGTSLKASIITSTGRFVVYRIKKIKSRIEFPNQSPREYNSKFIPPSKNPESEQFNSKNNVQYTDLKIKFVWKMTTGKPISAISPIGNTGFVALGYGNNLSIYQLDISKKIWNECGSIALRWPISDLNCYNPSSDFIKKYLNSKAYHRSQLLYDSKRIKDVCSDYNYWIIAISSLREALNLYSFRLPKYVNKELFSLPSKAPSDIDRDNIKSDSSSEKSPFNMTDPPYSPALRQIPVSDLIVDLTKSKKNQKEESQISFSLFSSTPATSKTNGVNKPDGFNDFLMQDDNFKTEDKSDIPGGLKERFTKQILEKGFLEHLFTAREGYPVSQSLFFDSRFVYSVDRSGCFRIFSVPPLPDKINPWKKLGDLDLKYSTIVQKIHMFDLPIKSQNYDQSYQSHHYGRFSESESSNLNVSYHNLPFQSNFTNISSNHPSLPLYKPSLSESQQSQINSFFSDLGIDQFVLGYEESHHITSHTEPQKIKLSNKPTTSFGRYRIDHTKYALDSVAKFLTRDVPTRMKKNLLLSSYFHKSPNVFSSEDFSLDRFDLKNHHYGNMKSFDPYASSDLHIDSLIVSTISGSFWSLTKIQKPAFMLLQLVQDFLEIHSYSKLLFKRKTDTNDRYFENGVDDNIKSSTDTHSANPNSYFDKNLDSNPDNILNGRILSLYLDSQNFYPSSVINEQESSESFDLGDFSKTSTSSSKVKDYESEDCTKPKKDKIKNTDPRIEWVIDHYISLYPLVWDLVCFWKSSALCDGNVLAINFLTSIFSCASNDFTSLIRVDLEKIPNLGHHMQGNRTNNIMKKSIESESDNEDSDCLKNAINQLSPVQIDSIIELLISDIINIF</sequence>
<dbReference type="Proteomes" id="UP000187455">
    <property type="component" value="Unassembled WGS sequence"/>
</dbReference>
<dbReference type="Pfam" id="PF03178">
    <property type="entry name" value="CPSF_A"/>
    <property type="match status" value="1"/>
</dbReference>
<evidence type="ECO:0000259" key="2">
    <source>
        <dbReference type="Pfam" id="PF03178"/>
    </source>
</evidence>
<accession>A0A1R0GWB8</accession>
<dbReference type="GO" id="GO:0005634">
    <property type="term" value="C:nucleus"/>
    <property type="evidence" value="ECO:0007669"/>
    <property type="project" value="InterPro"/>
</dbReference>
<organism evidence="3 4">
    <name type="scientific">Smittium mucronatum</name>
    <dbReference type="NCBI Taxonomy" id="133383"/>
    <lineage>
        <taxon>Eukaryota</taxon>
        <taxon>Fungi</taxon>
        <taxon>Fungi incertae sedis</taxon>
        <taxon>Zoopagomycota</taxon>
        <taxon>Kickxellomycotina</taxon>
        <taxon>Harpellomycetes</taxon>
        <taxon>Harpellales</taxon>
        <taxon>Legeriomycetaceae</taxon>
        <taxon>Smittium</taxon>
    </lineage>
</organism>
<proteinExistence type="predicted"/>
<protein>
    <recommendedName>
        <fullName evidence="2">RSE1/DDB1/CPSF1 C-terminal domain-containing protein</fullName>
    </recommendedName>
</protein>
<evidence type="ECO:0000313" key="3">
    <source>
        <dbReference type="EMBL" id="OLY81165.1"/>
    </source>
</evidence>
<evidence type="ECO:0000256" key="1">
    <source>
        <dbReference type="SAM" id="MobiDB-lite"/>
    </source>
</evidence>
<gene>
    <name evidence="3" type="ORF">AYI68_g4734</name>
</gene>
<dbReference type="InterPro" id="IPR015943">
    <property type="entry name" value="WD40/YVTN_repeat-like_dom_sf"/>
</dbReference>
<keyword evidence="4" id="KW-1185">Reference proteome</keyword>
<dbReference type="InterPro" id="IPR004871">
    <property type="entry name" value="RSE1/DDB1/CPSF1_C"/>
</dbReference>
<reference evidence="3 4" key="1">
    <citation type="journal article" date="2016" name="Mol. Biol. Evol.">
        <title>Genome-Wide Survey of Gut Fungi (Harpellales) Reveals the First Horizontally Transferred Ubiquitin Gene from a Mosquito Host.</title>
        <authorList>
            <person name="Wang Y."/>
            <person name="White M.M."/>
            <person name="Kvist S."/>
            <person name="Moncalvo J.M."/>
        </authorList>
    </citation>
    <scope>NUCLEOTIDE SEQUENCE [LARGE SCALE GENOMIC DNA]</scope>
    <source>
        <strain evidence="3 4">ALG-7-W6</strain>
    </source>
</reference>
<dbReference type="GO" id="GO:0003676">
    <property type="term" value="F:nucleic acid binding"/>
    <property type="evidence" value="ECO:0007669"/>
    <property type="project" value="InterPro"/>
</dbReference>
<feature type="region of interest" description="Disordered" evidence="1">
    <location>
        <begin position="1727"/>
        <end position="1751"/>
    </location>
</feature>
<feature type="domain" description="RSE1/DDB1/CPSF1 C-terminal" evidence="2">
    <location>
        <begin position="1460"/>
        <end position="1631"/>
    </location>
</feature>
<evidence type="ECO:0000313" key="4">
    <source>
        <dbReference type="Proteomes" id="UP000187455"/>
    </source>
</evidence>
<dbReference type="Gene3D" id="2.130.10.10">
    <property type="entry name" value="YVTN repeat-like/Quinoprotein amine dehydrogenase"/>
    <property type="match status" value="1"/>
</dbReference>
<dbReference type="OrthoDB" id="5571512at2759"/>
<feature type="compositionally biased region" description="Basic and acidic residues" evidence="1">
    <location>
        <begin position="1727"/>
        <end position="1738"/>
    </location>
</feature>
<comment type="caution">
    <text evidence="3">The sequence shown here is derived from an EMBL/GenBank/DDBJ whole genome shotgun (WGS) entry which is preliminary data.</text>
</comment>
<name>A0A1R0GWB8_9FUNG</name>
<dbReference type="EMBL" id="LSSL01002703">
    <property type="protein sequence ID" value="OLY81165.1"/>
    <property type="molecule type" value="Genomic_DNA"/>
</dbReference>